<feature type="region of interest" description="Disordered" evidence="1">
    <location>
        <begin position="209"/>
        <end position="266"/>
    </location>
</feature>
<evidence type="ECO:0000256" key="1">
    <source>
        <dbReference type="SAM" id="MobiDB-lite"/>
    </source>
</evidence>
<name>A0A9Q1K376_9CARY</name>
<feature type="compositionally biased region" description="Basic and acidic residues" evidence="1">
    <location>
        <begin position="214"/>
        <end position="225"/>
    </location>
</feature>
<evidence type="ECO:0000313" key="3">
    <source>
        <dbReference type="Proteomes" id="UP001153076"/>
    </source>
</evidence>
<accession>A0A9Q1K376</accession>
<protein>
    <submittedName>
        <fullName evidence="2">Uncharacterized protein</fullName>
    </submittedName>
</protein>
<gene>
    <name evidence="2" type="ORF">Cgig2_020034</name>
</gene>
<keyword evidence="3" id="KW-1185">Reference proteome</keyword>
<reference evidence="2" key="1">
    <citation type="submission" date="2022-04" db="EMBL/GenBank/DDBJ databases">
        <title>Carnegiea gigantea Genome sequencing and assembly v2.</title>
        <authorList>
            <person name="Copetti D."/>
            <person name="Sanderson M.J."/>
            <person name="Burquez A."/>
            <person name="Wojciechowski M.F."/>
        </authorList>
    </citation>
    <scope>NUCLEOTIDE SEQUENCE</scope>
    <source>
        <strain evidence="2">SGP5-SGP5p</strain>
        <tissue evidence="2">Aerial part</tissue>
    </source>
</reference>
<feature type="compositionally biased region" description="Basic residues" evidence="1">
    <location>
        <begin position="242"/>
        <end position="253"/>
    </location>
</feature>
<comment type="caution">
    <text evidence="2">The sequence shown here is derived from an EMBL/GenBank/DDBJ whole genome shotgun (WGS) entry which is preliminary data.</text>
</comment>
<dbReference type="EMBL" id="JAKOGI010000404">
    <property type="protein sequence ID" value="KAJ8435572.1"/>
    <property type="molecule type" value="Genomic_DNA"/>
</dbReference>
<sequence length="266" mass="29568">MGNLRSDDNERELVSKRHWAIVEEIGEGSCSGQMRTKRAEVLQEVEVEVEVEDTSSGSNYMAESIGGSESLEVEFNFMEDVENLERRLRNSASELQFNGFSLLLQAKVYHGGRYDALELVVGIEEHEGVLSFKERLKRVRAMLREEKDAHATTHAKFESCQAQLSDVVGEARPHLCAAQEEVGKVGAEDTREGVDEDVVNGQHTAKRVHTCTGEGHDEVRDEKGGDVPTGYEEGGSSSCIAKHLKGMTRHRRAAPSWLSPCTNPRR</sequence>
<proteinExistence type="predicted"/>
<dbReference type="AlphaFoldDB" id="A0A9Q1K376"/>
<dbReference type="Proteomes" id="UP001153076">
    <property type="component" value="Unassembled WGS sequence"/>
</dbReference>
<evidence type="ECO:0000313" key="2">
    <source>
        <dbReference type="EMBL" id="KAJ8435572.1"/>
    </source>
</evidence>
<organism evidence="2 3">
    <name type="scientific">Carnegiea gigantea</name>
    <dbReference type="NCBI Taxonomy" id="171969"/>
    <lineage>
        <taxon>Eukaryota</taxon>
        <taxon>Viridiplantae</taxon>
        <taxon>Streptophyta</taxon>
        <taxon>Embryophyta</taxon>
        <taxon>Tracheophyta</taxon>
        <taxon>Spermatophyta</taxon>
        <taxon>Magnoliopsida</taxon>
        <taxon>eudicotyledons</taxon>
        <taxon>Gunneridae</taxon>
        <taxon>Pentapetalae</taxon>
        <taxon>Caryophyllales</taxon>
        <taxon>Cactineae</taxon>
        <taxon>Cactaceae</taxon>
        <taxon>Cactoideae</taxon>
        <taxon>Echinocereeae</taxon>
        <taxon>Carnegiea</taxon>
    </lineage>
</organism>